<dbReference type="GO" id="GO:0003700">
    <property type="term" value="F:DNA-binding transcription factor activity"/>
    <property type="evidence" value="ECO:0007669"/>
    <property type="project" value="InterPro"/>
</dbReference>
<feature type="region of interest" description="Disordered" evidence="2">
    <location>
        <begin position="297"/>
        <end position="373"/>
    </location>
</feature>
<feature type="domain" description="BHLH" evidence="3">
    <location>
        <begin position="363"/>
        <end position="415"/>
    </location>
</feature>
<dbReference type="SUPFAM" id="SSF47459">
    <property type="entry name" value="HLH, helix-loop-helix DNA-binding domain"/>
    <property type="match status" value="1"/>
</dbReference>
<organism evidence="4 5">
    <name type="scientific">Phyllotreta striolata</name>
    <name type="common">Striped flea beetle</name>
    <name type="synonym">Crioceris striolata</name>
    <dbReference type="NCBI Taxonomy" id="444603"/>
    <lineage>
        <taxon>Eukaryota</taxon>
        <taxon>Metazoa</taxon>
        <taxon>Ecdysozoa</taxon>
        <taxon>Arthropoda</taxon>
        <taxon>Hexapoda</taxon>
        <taxon>Insecta</taxon>
        <taxon>Pterygota</taxon>
        <taxon>Neoptera</taxon>
        <taxon>Endopterygota</taxon>
        <taxon>Coleoptera</taxon>
        <taxon>Polyphaga</taxon>
        <taxon>Cucujiformia</taxon>
        <taxon>Chrysomeloidea</taxon>
        <taxon>Chrysomelidae</taxon>
        <taxon>Galerucinae</taxon>
        <taxon>Alticini</taxon>
        <taxon>Phyllotreta</taxon>
    </lineage>
</organism>
<dbReference type="InterPro" id="IPR036638">
    <property type="entry name" value="HLH_DNA-bd_sf"/>
</dbReference>
<dbReference type="Pfam" id="PF00010">
    <property type="entry name" value="HLH"/>
    <property type="match status" value="1"/>
</dbReference>
<dbReference type="Gene3D" id="4.10.280.10">
    <property type="entry name" value="Helix-loop-helix DNA-binding domain"/>
    <property type="match status" value="1"/>
</dbReference>
<evidence type="ECO:0000259" key="3">
    <source>
        <dbReference type="PROSITE" id="PS50888"/>
    </source>
</evidence>
<dbReference type="InterPro" id="IPR011598">
    <property type="entry name" value="bHLH_dom"/>
</dbReference>
<protein>
    <recommendedName>
        <fullName evidence="3">BHLH domain-containing protein</fullName>
    </recommendedName>
</protein>
<feature type="region of interest" description="Disordered" evidence="2">
    <location>
        <begin position="139"/>
        <end position="163"/>
    </location>
</feature>
<sequence length="451" mass="51449">MPVKTEPSMSLIDYLSNEMLSWCGNDFMLPDDIWKKFELDFPELVGFEEILRDSALQENCANFFKGIHQQRVCEIRNHDCMWAGHCASKEHPADEPRPCMVPVPPAPIVAAAPAAEVKQECVAAGATATGQQSLLKPAFRSAPAAQPAPPTPHTPPMSDDEEAKTKTVNLMKIFQSSIEEYDIEEDSDLYEYFEEKDIKEFEMAEASEPVVEEEKPNVNKVYQFAAESDHSYHKGTNAQMPIFGIETPSDSEEEIDVVNVNEKYHFCNKNVFSFPNNPSNRDRQQIQRRMATAISRKKMVPRMKPAAAARKIVQEPTTAAAAAKKSPTESRGLKRRQYKASLQAPYKRRHYGNSSDSEPEPSEKRSLHNNMERQRRIDLRNAFEDLRVLVPEVSKKDRAAKVVILREASQYCEYLTQTSVNYTAHLKELKKQQEFLRRRVSQLRRNLAANR</sequence>
<keyword evidence="1" id="KW-0238">DNA-binding</keyword>
<dbReference type="CDD" id="cd11400">
    <property type="entry name" value="bHLHzip_Myc"/>
    <property type="match status" value="1"/>
</dbReference>
<evidence type="ECO:0000256" key="2">
    <source>
        <dbReference type="SAM" id="MobiDB-lite"/>
    </source>
</evidence>
<gene>
    <name evidence="4" type="ORF">PHYEVI_LOCUS7144</name>
</gene>
<feature type="compositionally biased region" description="Low complexity" evidence="2">
    <location>
        <begin position="315"/>
        <end position="325"/>
    </location>
</feature>
<dbReference type="SMART" id="SM00353">
    <property type="entry name" value="HLH"/>
    <property type="match status" value="1"/>
</dbReference>
<dbReference type="PANTHER" id="PTHR45851">
    <property type="entry name" value="MYC PROTO-ONCOGENE"/>
    <property type="match status" value="1"/>
</dbReference>
<dbReference type="InterPro" id="IPR050433">
    <property type="entry name" value="Myc_transcription_factors"/>
</dbReference>
<proteinExistence type="predicted"/>
<dbReference type="PROSITE" id="PS50888">
    <property type="entry name" value="BHLH"/>
    <property type="match status" value="1"/>
</dbReference>
<evidence type="ECO:0000313" key="5">
    <source>
        <dbReference type="Proteomes" id="UP001153712"/>
    </source>
</evidence>
<feature type="compositionally biased region" description="Pro residues" evidence="2">
    <location>
        <begin position="146"/>
        <end position="155"/>
    </location>
</feature>
<dbReference type="GO" id="GO:0003677">
    <property type="term" value="F:DNA binding"/>
    <property type="evidence" value="ECO:0007669"/>
    <property type="project" value="UniProtKB-KW"/>
</dbReference>
<name>A0A9N9XQB3_PHYSR</name>
<dbReference type="OrthoDB" id="5964374at2759"/>
<accession>A0A9N9XQB3</accession>
<dbReference type="GO" id="GO:0046983">
    <property type="term" value="F:protein dimerization activity"/>
    <property type="evidence" value="ECO:0007669"/>
    <property type="project" value="InterPro"/>
</dbReference>
<dbReference type="AlphaFoldDB" id="A0A9N9XQB3"/>
<dbReference type="PRINTS" id="PR00044">
    <property type="entry name" value="LEUZIPPRMYC"/>
</dbReference>
<feature type="compositionally biased region" description="Basic and acidic residues" evidence="2">
    <location>
        <begin position="361"/>
        <end position="373"/>
    </location>
</feature>
<evidence type="ECO:0000256" key="1">
    <source>
        <dbReference type="ARBA" id="ARBA00023125"/>
    </source>
</evidence>
<reference evidence="4" key="1">
    <citation type="submission" date="2022-01" db="EMBL/GenBank/DDBJ databases">
        <authorList>
            <person name="King R."/>
        </authorList>
    </citation>
    <scope>NUCLEOTIDE SEQUENCE</scope>
</reference>
<dbReference type="FunFam" id="4.10.280.10:FF:000019">
    <property type="entry name" value="Myc proto-oncogene protein"/>
    <property type="match status" value="1"/>
</dbReference>
<dbReference type="InterPro" id="IPR002418">
    <property type="entry name" value="Tscrpt_reg_Myc"/>
</dbReference>
<keyword evidence="5" id="KW-1185">Reference proteome</keyword>
<evidence type="ECO:0000313" key="4">
    <source>
        <dbReference type="EMBL" id="CAG9860795.1"/>
    </source>
</evidence>
<dbReference type="EMBL" id="OU900096">
    <property type="protein sequence ID" value="CAG9860795.1"/>
    <property type="molecule type" value="Genomic_DNA"/>
</dbReference>
<dbReference type="Proteomes" id="UP001153712">
    <property type="component" value="Chromosome 3"/>
</dbReference>